<proteinExistence type="predicted"/>
<dbReference type="EMBL" id="CAJVQB010015997">
    <property type="protein sequence ID" value="CAG8777819.1"/>
    <property type="molecule type" value="Genomic_DNA"/>
</dbReference>
<keyword evidence="5" id="KW-0539">Nucleus</keyword>
<dbReference type="Proteomes" id="UP000789901">
    <property type="component" value="Unassembled WGS sequence"/>
</dbReference>
<comment type="caution">
    <text evidence="7">The sequence shown here is derived from an EMBL/GenBank/DDBJ whole genome shotgun (WGS) entry which is preliminary data.</text>
</comment>
<evidence type="ECO:0000313" key="7">
    <source>
        <dbReference type="EMBL" id="CAG8777819.1"/>
    </source>
</evidence>
<feature type="region of interest" description="Disordered" evidence="6">
    <location>
        <begin position="18"/>
        <end position="73"/>
    </location>
</feature>
<keyword evidence="2" id="KW-0479">Metal-binding</keyword>
<sequence length="207" mass="24121">MDEDDAYYAYSYEDSYTNNELFMNNKLPTNNELPINNESPTNDELPTNDESSTNNESPTYDKPSKETPKKRKKQDNYSITWDYFMTEETENDYPDGMNTNSSIVKAMHIITKRRQEKLAQGLVEFIIKDCQLLNILCCQSFHQFLNNLKPGFRIPCKMTTKKLINQAYEWSHDQLFGIINIDGEFINLITDLWSSQTNKGYIEATAM</sequence>
<organism evidence="7 8">
    <name type="scientific">Gigaspora margarita</name>
    <dbReference type="NCBI Taxonomy" id="4874"/>
    <lineage>
        <taxon>Eukaryota</taxon>
        <taxon>Fungi</taxon>
        <taxon>Fungi incertae sedis</taxon>
        <taxon>Mucoromycota</taxon>
        <taxon>Glomeromycotina</taxon>
        <taxon>Glomeromycetes</taxon>
        <taxon>Diversisporales</taxon>
        <taxon>Gigasporaceae</taxon>
        <taxon>Gigaspora</taxon>
    </lineage>
</organism>
<accession>A0ABN7VIV9</accession>
<evidence type="ECO:0000256" key="6">
    <source>
        <dbReference type="SAM" id="MobiDB-lite"/>
    </source>
</evidence>
<evidence type="ECO:0000256" key="1">
    <source>
        <dbReference type="ARBA" id="ARBA00004123"/>
    </source>
</evidence>
<dbReference type="PANTHER" id="PTHR46481:SF10">
    <property type="entry name" value="ZINC FINGER BED DOMAIN-CONTAINING PROTEIN 39"/>
    <property type="match status" value="1"/>
</dbReference>
<gene>
    <name evidence="7" type="ORF">GMARGA_LOCUS19297</name>
</gene>
<feature type="compositionally biased region" description="Polar residues" evidence="6">
    <location>
        <begin position="18"/>
        <end position="58"/>
    </location>
</feature>
<keyword evidence="4" id="KW-0862">Zinc</keyword>
<evidence type="ECO:0000256" key="5">
    <source>
        <dbReference type="ARBA" id="ARBA00023242"/>
    </source>
</evidence>
<evidence type="ECO:0000256" key="3">
    <source>
        <dbReference type="ARBA" id="ARBA00022771"/>
    </source>
</evidence>
<keyword evidence="8" id="KW-1185">Reference proteome</keyword>
<comment type="subcellular location">
    <subcellularLocation>
        <location evidence="1">Nucleus</location>
    </subcellularLocation>
</comment>
<name>A0ABN7VIV9_GIGMA</name>
<evidence type="ECO:0000256" key="4">
    <source>
        <dbReference type="ARBA" id="ARBA00022833"/>
    </source>
</evidence>
<evidence type="ECO:0000313" key="8">
    <source>
        <dbReference type="Proteomes" id="UP000789901"/>
    </source>
</evidence>
<evidence type="ECO:0000256" key="2">
    <source>
        <dbReference type="ARBA" id="ARBA00022723"/>
    </source>
</evidence>
<dbReference type="InterPro" id="IPR052035">
    <property type="entry name" value="ZnF_BED_domain_contain"/>
</dbReference>
<protein>
    <submittedName>
        <fullName evidence="7">17572_t:CDS:1</fullName>
    </submittedName>
</protein>
<dbReference type="PANTHER" id="PTHR46481">
    <property type="entry name" value="ZINC FINGER BED DOMAIN-CONTAINING PROTEIN 4"/>
    <property type="match status" value="1"/>
</dbReference>
<reference evidence="7 8" key="1">
    <citation type="submission" date="2021-06" db="EMBL/GenBank/DDBJ databases">
        <authorList>
            <person name="Kallberg Y."/>
            <person name="Tangrot J."/>
            <person name="Rosling A."/>
        </authorList>
    </citation>
    <scope>NUCLEOTIDE SEQUENCE [LARGE SCALE GENOMIC DNA]</scope>
    <source>
        <strain evidence="7 8">120-4 pot B 10/14</strain>
    </source>
</reference>
<keyword evidence="3" id="KW-0863">Zinc-finger</keyword>